<keyword evidence="3" id="KW-1185">Reference proteome</keyword>
<reference evidence="3" key="1">
    <citation type="journal article" date="2013" name="Nature">
        <title>Pan genome of the phytoplankton Emiliania underpins its global distribution.</title>
        <authorList>
            <person name="Read B.A."/>
            <person name="Kegel J."/>
            <person name="Klute M.J."/>
            <person name="Kuo A."/>
            <person name="Lefebvre S.C."/>
            <person name="Maumus F."/>
            <person name="Mayer C."/>
            <person name="Miller J."/>
            <person name="Monier A."/>
            <person name="Salamov A."/>
            <person name="Young J."/>
            <person name="Aguilar M."/>
            <person name="Claverie J.M."/>
            <person name="Frickenhaus S."/>
            <person name="Gonzalez K."/>
            <person name="Herman E.K."/>
            <person name="Lin Y.C."/>
            <person name="Napier J."/>
            <person name="Ogata H."/>
            <person name="Sarno A.F."/>
            <person name="Shmutz J."/>
            <person name="Schroeder D."/>
            <person name="de Vargas C."/>
            <person name="Verret F."/>
            <person name="von Dassow P."/>
            <person name="Valentin K."/>
            <person name="Van de Peer Y."/>
            <person name="Wheeler G."/>
            <person name="Dacks J.B."/>
            <person name="Delwiche C.F."/>
            <person name="Dyhrman S.T."/>
            <person name="Glockner G."/>
            <person name="John U."/>
            <person name="Richards T."/>
            <person name="Worden A.Z."/>
            <person name="Zhang X."/>
            <person name="Grigoriev I.V."/>
            <person name="Allen A.E."/>
            <person name="Bidle K."/>
            <person name="Borodovsky M."/>
            <person name="Bowler C."/>
            <person name="Brownlee C."/>
            <person name="Cock J.M."/>
            <person name="Elias M."/>
            <person name="Gladyshev V.N."/>
            <person name="Groth M."/>
            <person name="Guda C."/>
            <person name="Hadaegh A."/>
            <person name="Iglesias-Rodriguez M.D."/>
            <person name="Jenkins J."/>
            <person name="Jones B.M."/>
            <person name="Lawson T."/>
            <person name="Leese F."/>
            <person name="Lindquist E."/>
            <person name="Lobanov A."/>
            <person name="Lomsadze A."/>
            <person name="Malik S.B."/>
            <person name="Marsh M.E."/>
            <person name="Mackinder L."/>
            <person name="Mock T."/>
            <person name="Mueller-Roeber B."/>
            <person name="Pagarete A."/>
            <person name="Parker M."/>
            <person name="Probert I."/>
            <person name="Quesneville H."/>
            <person name="Raines C."/>
            <person name="Rensing S.A."/>
            <person name="Riano-Pachon D.M."/>
            <person name="Richier S."/>
            <person name="Rokitta S."/>
            <person name="Shiraiwa Y."/>
            <person name="Soanes D.M."/>
            <person name="van der Giezen M."/>
            <person name="Wahlund T.M."/>
            <person name="Williams B."/>
            <person name="Wilson W."/>
            <person name="Wolfe G."/>
            <person name="Wurch L.L."/>
        </authorList>
    </citation>
    <scope>NUCLEOTIDE SEQUENCE</scope>
</reference>
<organism evidence="2 3">
    <name type="scientific">Emiliania huxleyi (strain CCMP1516)</name>
    <dbReference type="NCBI Taxonomy" id="280463"/>
    <lineage>
        <taxon>Eukaryota</taxon>
        <taxon>Haptista</taxon>
        <taxon>Haptophyta</taxon>
        <taxon>Prymnesiophyceae</taxon>
        <taxon>Isochrysidales</taxon>
        <taxon>Noelaerhabdaceae</taxon>
        <taxon>Emiliania</taxon>
    </lineage>
</organism>
<proteinExistence type="predicted"/>
<dbReference type="KEGG" id="ehx:EMIHUDRAFT_123420"/>
<dbReference type="Proteomes" id="UP000013827">
    <property type="component" value="Unassembled WGS sequence"/>
</dbReference>
<sequence length="121" mass="12564">ALAEASAALPSEAVAAALIAATRLAAWLLLPRRRRTDEAGGGSGGGEREGDGDGDGEGKGKGGATAAVSPERGVWHVVEVFGLDHFGVAAPSLLADRAARDLFWQSHLRWLAQLDVWHACL</sequence>
<dbReference type="EnsemblProtists" id="EOD27326">
    <property type="protein sequence ID" value="EOD27326"/>
    <property type="gene ID" value="EMIHUDRAFT_123420"/>
</dbReference>
<dbReference type="GeneID" id="17272874"/>
<dbReference type="PaxDb" id="2903-EOD27326"/>
<dbReference type="AlphaFoldDB" id="A0A0D3JUZ1"/>
<evidence type="ECO:0000256" key="1">
    <source>
        <dbReference type="SAM" id="MobiDB-lite"/>
    </source>
</evidence>
<dbReference type="HOGENOM" id="CLU_2044215_0_0_1"/>
<accession>A0A0D3JUZ1</accession>
<reference evidence="2" key="2">
    <citation type="submission" date="2024-10" db="UniProtKB">
        <authorList>
            <consortium name="EnsemblProtists"/>
        </authorList>
    </citation>
    <scope>IDENTIFICATION</scope>
</reference>
<protein>
    <submittedName>
        <fullName evidence="2">Uncharacterized protein</fullName>
    </submittedName>
</protein>
<name>A0A0D3JUZ1_EMIH1</name>
<feature type="compositionally biased region" description="Basic and acidic residues" evidence="1">
    <location>
        <begin position="46"/>
        <end position="60"/>
    </location>
</feature>
<evidence type="ECO:0000313" key="2">
    <source>
        <dbReference type="EnsemblProtists" id="EOD27326"/>
    </source>
</evidence>
<evidence type="ECO:0000313" key="3">
    <source>
        <dbReference type="Proteomes" id="UP000013827"/>
    </source>
</evidence>
<dbReference type="RefSeq" id="XP_005779755.1">
    <property type="nucleotide sequence ID" value="XM_005779698.1"/>
</dbReference>
<feature type="region of interest" description="Disordered" evidence="1">
    <location>
        <begin position="35"/>
        <end position="67"/>
    </location>
</feature>